<gene>
    <name evidence="2" type="ORF">ADA01nite_35870</name>
</gene>
<dbReference type="Proteomes" id="UP000321157">
    <property type="component" value="Unassembled WGS sequence"/>
</dbReference>
<name>A0A511VB09_9BACL</name>
<protein>
    <submittedName>
        <fullName evidence="2">Uncharacterized protein</fullName>
    </submittedName>
</protein>
<keyword evidence="1" id="KW-0175">Coiled coil</keyword>
<accession>A0A511VB09</accession>
<comment type="caution">
    <text evidence="2">The sequence shown here is derived from an EMBL/GenBank/DDBJ whole genome shotgun (WGS) entry which is preliminary data.</text>
</comment>
<evidence type="ECO:0000313" key="2">
    <source>
        <dbReference type="EMBL" id="GEN36127.1"/>
    </source>
</evidence>
<sequence length="201" mass="23820">MFTVQPNKKLEELSALDKRIREQRSTWNEQQSELRNRIAALKDQLHQCLLQEGNDETSNYPEVERQLKIAEAQLAEIQRSIAPIEAEWAEQQAELLEAAIKEASVFVDGECIKEKERIEKALFALKEQYHEHLRELGRVYEAARIKHEERESLLMRKDPSHQRQRSGMHNRFEFRSWAEYLIEEPRDADKYFKEGIQAMRG</sequence>
<organism evidence="2 3">
    <name type="scientific">Aneurinibacillus danicus</name>
    <dbReference type="NCBI Taxonomy" id="267746"/>
    <lineage>
        <taxon>Bacteria</taxon>
        <taxon>Bacillati</taxon>
        <taxon>Bacillota</taxon>
        <taxon>Bacilli</taxon>
        <taxon>Bacillales</taxon>
        <taxon>Paenibacillaceae</taxon>
        <taxon>Aneurinibacillus group</taxon>
        <taxon>Aneurinibacillus</taxon>
    </lineage>
</organism>
<reference evidence="2 3" key="1">
    <citation type="submission" date="2019-07" db="EMBL/GenBank/DDBJ databases">
        <title>Whole genome shotgun sequence of Aneurinibacillus danicus NBRC 102444.</title>
        <authorList>
            <person name="Hosoyama A."/>
            <person name="Uohara A."/>
            <person name="Ohji S."/>
            <person name="Ichikawa N."/>
        </authorList>
    </citation>
    <scope>NUCLEOTIDE SEQUENCE [LARGE SCALE GENOMIC DNA]</scope>
    <source>
        <strain evidence="2 3">NBRC 102444</strain>
    </source>
</reference>
<dbReference type="RefSeq" id="WP_146811756.1">
    <property type="nucleotide sequence ID" value="NZ_BJXX01000168.1"/>
</dbReference>
<dbReference type="AlphaFoldDB" id="A0A511VB09"/>
<keyword evidence="3" id="KW-1185">Reference proteome</keyword>
<dbReference type="EMBL" id="BJXX01000168">
    <property type="protein sequence ID" value="GEN36127.1"/>
    <property type="molecule type" value="Genomic_DNA"/>
</dbReference>
<feature type="coiled-coil region" evidence="1">
    <location>
        <begin position="24"/>
        <end position="87"/>
    </location>
</feature>
<proteinExistence type="predicted"/>
<evidence type="ECO:0000256" key="1">
    <source>
        <dbReference type="SAM" id="Coils"/>
    </source>
</evidence>
<evidence type="ECO:0000313" key="3">
    <source>
        <dbReference type="Proteomes" id="UP000321157"/>
    </source>
</evidence>